<dbReference type="Pfam" id="PF00899">
    <property type="entry name" value="ThiF"/>
    <property type="match status" value="1"/>
</dbReference>
<dbReference type="Gene3D" id="3.40.50.720">
    <property type="entry name" value="NAD(P)-binding Rossmann-like Domain"/>
    <property type="match status" value="1"/>
</dbReference>
<keyword evidence="2" id="KW-0548">Nucleotidyltransferase</keyword>
<organism evidence="2 3">
    <name type="scientific">Blautia aquisgranensis</name>
    <dbReference type="NCBI Taxonomy" id="3133153"/>
    <lineage>
        <taxon>Bacteria</taxon>
        <taxon>Bacillati</taxon>
        <taxon>Bacillota</taxon>
        <taxon>Clostridia</taxon>
        <taxon>Lachnospirales</taxon>
        <taxon>Lachnospiraceae</taxon>
        <taxon>Blautia</taxon>
    </lineage>
</organism>
<protein>
    <submittedName>
        <fullName evidence="2">ThiF family adenylyltransferase</fullName>
    </submittedName>
</protein>
<name>A0ABV1BG82_9FIRM</name>
<dbReference type="InterPro" id="IPR000594">
    <property type="entry name" value="ThiF_NAD_FAD-bd"/>
</dbReference>
<dbReference type="EMBL" id="JBBMEJ010000007">
    <property type="protein sequence ID" value="MEQ2370716.1"/>
    <property type="molecule type" value="Genomic_DNA"/>
</dbReference>
<comment type="caution">
    <text evidence="2">The sequence shown here is derived from an EMBL/GenBank/DDBJ whole genome shotgun (WGS) entry which is preliminary data.</text>
</comment>
<dbReference type="InterPro" id="IPR035985">
    <property type="entry name" value="Ubiquitin-activating_enz"/>
</dbReference>
<accession>A0ABV1BG82</accession>
<dbReference type="InterPro" id="IPR045886">
    <property type="entry name" value="ThiF/MoeB/HesA"/>
</dbReference>
<evidence type="ECO:0000313" key="2">
    <source>
        <dbReference type="EMBL" id="MEQ2370716.1"/>
    </source>
</evidence>
<evidence type="ECO:0000259" key="1">
    <source>
        <dbReference type="Pfam" id="PF00899"/>
    </source>
</evidence>
<feature type="domain" description="THIF-type NAD/FAD binding fold" evidence="1">
    <location>
        <begin position="11"/>
        <end position="240"/>
    </location>
</feature>
<gene>
    <name evidence="2" type="ORF">WMO28_07115</name>
</gene>
<dbReference type="SUPFAM" id="SSF69572">
    <property type="entry name" value="Activating enzymes of the ubiquitin-like proteins"/>
    <property type="match status" value="1"/>
</dbReference>
<evidence type="ECO:0000313" key="3">
    <source>
        <dbReference type="Proteomes" id="UP001473063"/>
    </source>
</evidence>
<dbReference type="PANTHER" id="PTHR43267:SF1">
    <property type="entry name" value="TRNA THREONYLCARBAMOYLADENOSINE DEHYDRATASE"/>
    <property type="match status" value="1"/>
</dbReference>
<dbReference type="Proteomes" id="UP001473063">
    <property type="component" value="Unassembled WGS sequence"/>
</dbReference>
<dbReference type="RefSeq" id="WP_349056544.1">
    <property type="nucleotide sequence ID" value="NZ_JBBMEJ010000007.1"/>
</dbReference>
<dbReference type="PANTHER" id="PTHR43267">
    <property type="entry name" value="TRNA THREONYLCARBAMOYLADENOSINE DEHYDRATASE"/>
    <property type="match status" value="1"/>
</dbReference>
<keyword evidence="2" id="KW-0808">Transferase</keyword>
<reference evidence="2 3" key="1">
    <citation type="submission" date="2024-03" db="EMBL/GenBank/DDBJ databases">
        <title>Human intestinal bacterial collection.</title>
        <authorList>
            <person name="Pauvert C."/>
            <person name="Hitch T.C.A."/>
            <person name="Clavel T."/>
        </authorList>
    </citation>
    <scope>NUCLEOTIDE SEQUENCE [LARGE SCALE GENOMIC DNA]</scope>
    <source>
        <strain evidence="2 3">CLA-JM-H16</strain>
    </source>
</reference>
<sequence length="245" mass="26839">MQDAFSRMELLVGNAGEKKISRAKIAVFGLGGAGSYATDALARCGVGSLTLVDHAKITLPNVSSQILAVHSTIGMSKVEAAKKRIHDIDENILVHTYETFYNEETAGMFDLHAFDYVVDAMGTLSSKLLLISRAKEARVPVISCLDMGNKLDPSRLEITDISRTAVCPVAKAMKMELRKRGIRKLKVLYSKERPVKERIFRRKRNNVPTKPVEGNISFVLGTAGCFLAGEVVRDILSTGMNVRNG</sequence>
<dbReference type="GO" id="GO:0016779">
    <property type="term" value="F:nucleotidyltransferase activity"/>
    <property type="evidence" value="ECO:0007669"/>
    <property type="project" value="UniProtKB-KW"/>
</dbReference>
<keyword evidence="3" id="KW-1185">Reference proteome</keyword>
<proteinExistence type="predicted"/>